<keyword evidence="2" id="KW-0813">Transport</keyword>
<dbReference type="EMBL" id="AP027081">
    <property type="protein sequence ID" value="BDU77692.1"/>
    <property type="molecule type" value="Genomic_DNA"/>
</dbReference>
<dbReference type="GO" id="GO:0016491">
    <property type="term" value="F:oxidoreductase activity"/>
    <property type="evidence" value="ECO:0007669"/>
    <property type="project" value="InterPro"/>
</dbReference>
<dbReference type="Proteomes" id="UP001228113">
    <property type="component" value="Chromosome"/>
</dbReference>
<dbReference type="Gene3D" id="2.20.28.10">
    <property type="match status" value="1"/>
</dbReference>
<dbReference type="PANTHER" id="PTHR43865:SF1">
    <property type="entry name" value="RUBRERYTHRIN-RELATED"/>
    <property type="match status" value="1"/>
</dbReference>
<keyword evidence="9" id="KW-1185">Reference proteome</keyword>
<feature type="domain" description="Ferritin-like diiron" evidence="7">
    <location>
        <begin position="2"/>
        <end position="147"/>
    </location>
</feature>
<dbReference type="CDD" id="cd00729">
    <property type="entry name" value="rubredoxin_SM"/>
    <property type="match status" value="1"/>
</dbReference>
<feature type="domain" description="Rubredoxin-like" evidence="6">
    <location>
        <begin position="154"/>
        <end position="188"/>
    </location>
</feature>
<dbReference type="PROSITE" id="PS50905">
    <property type="entry name" value="FERRITIN_LIKE"/>
    <property type="match status" value="1"/>
</dbReference>
<evidence type="ECO:0000256" key="5">
    <source>
        <dbReference type="ARBA" id="ARBA00023004"/>
    </source>
</evidence>
<name>A0AA48KEW2_9BACT</name>
<evidence type="ECO:0000259" key="7">
    <source>
        <dbReference type="PROSITE" id="PS50905"/>
    </source>
</evidence>
<sequence length="192" mass="21713">MEFNESRTARNLLKAFAGESQARNRYTFAAQVARAEGLEHVAAVFEETAANEREHARLFYAHLARLAPGALEITATYPVVAGDTAAQLKAAVDGENEEWTALYPEFAKIAREEGFPEVARTFEWIAKVEKEHEGRFARLYDHVVNGTVFQRGEKIYWRCRECGHIHEGPVAPKLCPVCQKPQGYFEPVAERF</sequence>
<evidence type="ECO:0000256" key="2">
    <source>
        <dbReference type="ARBA" id="ARBA00022448"/>
    </source>
</evidence>
<dbReference type="InterPro" id="IPR012347">
    <property type="entry name" value="Ferritin-like"/>
</dbReference>
<evidence type="ECO:0000256" key="1">
    <source>
        <dbReference type="ARBA" id="ARBA00001965"/>
    </source>
</evidence>
<dbReference type="SUPFAM" id="SSF57802">
    <property type="entry name" value="Rubredoxin-like"/>
    <property type="match status" value="1"/>
</dbReference>
<accession>A0AA48KEW2</accession>
<evidence type="ECO:0000259" key="6">
    <source>
        <dbReference type="PROSITE" id="PS50903"/>
    </source>
</evidence>
<evidence type="ECO:0000313" key="9">
    <source>
        <dbReference type="Proteomes" id="UP001228113"/>
    </source>
</evidence>
<evidence type="ECO:0000256" key="3">
    <source>
        <dbReference type="ARBA" id="ARBA00022723"/>
    </source>
</evidence>
<gene>
    <name evidence="8" type="primary">rbr</name>
    <name evidence="8" type="ORF">METESE_26500</name>
</gene>
<reference evidence="8" key="1">
    <citation type="journal article" date="2023" name="Int. J. Syst. Evol. Microbiol.">
        <title>Mesoterricola silvestris gen. nov., sp. nov., Mesoterricola sediminis sp. nov., Geothrix oryzae sp. nov., Geothrix edaphica sp. nov., Geothrix rubra sp. nov., and Geothrix limicola sp. nov., six novel members of Acidobacteriota isolated from soils.</title>
        <authorList>
            <person name="Itoh H."/>
            <person name="Sugisawa Y."/>
            <person name="Mise K."/>
            <person name="Xu Z."/>
            <person name="Kuniyasu M."/>
            <person name="Ushijima N."/>
            <person name="Kawano K."/>
            <person name="Kobayashi E."/>
            <person name="Shiratori Y."/>
            <person name="Masuda Y."/>
            <person name="Senoo K."/>
        </authorList>
    </citation>
    <scope>NUCLEOTIDE SEQUENCE</scope>
    <source>
        <strain evidence="8">W786</strain>
    </source>
</reference>
<dbReference type="SUPFAM" id="SSF47240">
    <property type="entry name" value="Ferritin-like"/>
    <property type="match status" value="1"/>
</dbReference>
<dbReference type="AlphaFoldDB" id="A0AA48KEW2"/>
<organism evidence="8 9">
    <name type="scientific">Mesoterricola sediminis</name>
    <dbReference type="NCBI Taxonomy" id="2927980"/>
    <lineage>
        <taxon>Bacteria</taxon>
        <taxon>Pseudomonadati</taxon>
        <taxon>Acidobacteriota</taxon>
        <taxon>Holophagae</taxon>
        <taxon>Holophagales</taxon>
        <taxon>Holophagaceae</taxon>
        <taxon>Mesoterricola</taxon>
    </lineage>
</organism>
<dbReference type="Pfam" id="PF02915">
    <property type="entry name" value="Rubrerythrin"/>
    <property type="match status" value="1"/>
</dbReference>
<dbReference type="NCBIfam" id="NF045767">
    <property type="entry name" value="RuberyRbr"/>
    <property type="match status" value="1"/>
</dbReference>
<comment type="cofactor">
    <cofactor evidence="1">
        <name>Fe(3+)</name>
        <dbReference type="ChEBI" id="CHEBI:29034"/>
    </cofactor>
</comment>
<dbReference type="GO" id="GO:0005506">
    <property type="term" value="F:iron ion binding"/>
    <property type="evidence" value="ECO:0007669"/>
    <property type="project" value="InterPro"/>
</dbReference>
<keyword evidence="5" id="KW-0408">Iron</keyword>
<dbReference type="InterPro" id="IPR024934">
    <property type="entry name" value="Rubredoxin-like_dom"/>
</dbReference>
<keyword evidence="4" id="KW-0249">Electron transport</keyword>
<dbReference type="Gene3D" id="1.20.1260.10">
    <property type="match status" value="1"/>
</dbReference>
<dbReference type="KEGG" id="msea:METESE_26500"/>
<dbReference type="InterPro" id="IPR052364">
    <property type="entry name" value="Rubrerythrin"/>
</dbReference>
<dbReference type="InterPro" id="IPR048574">
    <property type="entry name" value="RUBY_RBDX"/>
</dbReference>
<dbReference type="PROSITE" id="PS50903">
    <property type="entry name" value="RUBREDOXIN_LIKE"/>
    <property type="match status" value="1"/>
</dbReference>
<keyword evidence="3" id="KW-0479">Metal-binding</keyword>
<dbReference type="InterPro" id="IPR009078">
    <property type="entry name" value="Ferritin-like_SF"/>
</dbReference>
<proteinExistence type="predicted"/>
<protein>
    <submittedName>
        <fullName evidence="8">Rubrerythrin</fullName>
    </submittedName>
</protein>
<dbReference type="Pfam" id="PF21349">
    <property type="entry name" value="RUBY_RBDX"/>
    <property type="match status" value="1"/>
</dbReference>
<dbReference type="PANTHER" id="PTHR43865">
    <property type="entry name" value="RUBRERYTHRIN-RELATED"/>
    <property type="match status" value="1"/>
</dbReference>
<dbReference type="CDD" id="cd01041">
    <property type="entry name" value="Rubrerythrin"/>
    <property type="match status" value="1"/>
</dbReference>
<evidence type="ECO:0000256" key="4">
    <source>
        <dbReference type="ARBA" id="ARBA00022982"/>
    </source>
</evidence>
<evidence type="ECO:0000313" key="8">
    <source>
        <dbReference type="EMBL" id="BDU77692.1"/>
    </source>
</evidence>
<dbReference type="InterPro" id="IPR009040">
    <property type="entry name" value="Ferritin-like_diiron"/>
</dbReference>
<dbReference type="InterPro" id="IPR003251">
    <property type="entry name" value="Rr_diiron-bd_dom"/>
</dbReference>